<evidence type="ECO:0000313" key="4">
    <source>
        <dbReference type="Proteomes" id="UP001165648"/>
    </source>
</evidence>
<keyword evidence="2" id="KW-0732">Signal</keyword>
<evidence type="ECO:0000313" key="3">
    <source>
        <dbReference type="EMBL" id="MCX5615291.1"/>
    </source>
</evidence>
<name>A0ABT3W878_9PROT</name>
<reference evidence="3 4" key="1">
    <citation type="submission" date="2022-07" db="EMBL/GenBank/DDBJ databases">
        <title>Bombella genomes.</title>
        <authorList>
            <person name="Harer L."/>
            <person name="Styblova S."/>
            <person name="Ehrmann M."/>
        </authorList>
    </citation>
    <scope>NUCLEOTIDE SEQUENCE [LARGE SCALE GENOMIC DNA]</scope>
    <source>
        <strain evidence="3 4">TMW 2.2558</strain>
    </source>
</reference>
<evidence type="ECO:0008006" key="5">
    <source>
        <dbReference type="Google" id="ProtNLM"/>
    </source>
</evidence>
<organism evidence="3 4">
    <name type="scientific">Bombella saccharophila</name>
    <dbReference type="NCBI Taxonomy" id="2967338"/>
    <lineage>
        <taxon>Bacteria</taxon>
        <taxon>Pseudomonadati</taxon>
        <taxon>Pseudomonadota</taxon>
        <taxon>Alphaproteobacteria</taxon>
        <taxon>Acetobacterales</taxon>
        <taxon>Acetobacteraceae</taxon>
        <taxon>Bombella</taxon>
    </lineage>
</organism>
<comment type="caution">
    <text evidence="3">The sequence shown here is derived from an EMBL/GenBank/DDBJ whole genome shotgun (WGS) entry which is preliminary data.</text>
</comment>
<dbReference type="EMBL" id="JANIDW010000005">
    <property type="protein sequence ID" value="MCX5615291.1"/>
    <property type="molecule type" value="Genomic_DNA"/>
</dbReference>
<feature type="region of interest" description="Disordered" evidence="1">
    <location>
        <begin position="218"/>
        <end position="254"/>
    </location>
</feature>
<dbReference type="RefSeq" id="WP_266107090.1">
    <property type="nucleotide sequence ID" value="NZ_JANIDW010000005.1"/>
</dbReference>
<dbReference type="Proteomes" id="UP001165648">
    <property type="component" value="Unassembled WGS sequence"/>
</dbReference>
<keyword evidence="4" id="KW-1185">Reference proteome</keyword>
<evidence type="ECO:0000256" key="2">
    <source>
        <dbReference type="SAM" id="SignalP"/>
    </source>
</evidence>
<feature type="chain" id="PRO_5047372542" description="Lipoprotein" evidence="2">
    <location>
        <begin position="32"/>
        <end position="254"/>
    </location>
</feature>
<sequence length="254" mass="27816">MTITRFAPLSRLWPCLALLFGLALLTGCAHDEGNETFPKADYSYLPPLNLNVSQITITSQIQPNYDDLTARSPNNPESDLQLMARQRLHTTGTSGSAQFIVTQIEMTKLSHHSFSGTYGVKLTLDDPTHQRHGFITARVHRTIEAPGSYSLERDLHTLNTALMDDMNVELEYQVRNHLASWLTDATGTPLNATTVQSQDLSSTELPALEGSAQQHAPLNTTAPAAPHPTSTTYESTTPTKLHSPPPGVLSLPQH</sequence>
<proteinExistence type="predicted"/>
<evidence type="ECO:0000256" key="1">
    <source>
        <dbReference type="SAM" id="MobiDB-lite"/>
    </source>
</evidence>
<protein>
    <recommendedName>
        <fullName evidence="5">Lipoprotein</fullName>
    </recommendedName>
</protein>
<accession>A0ABT3W878</accession>
<gene>
    <name evidence="3" type="ORF">NQF64_08570</name>
</gene>
<dbReference type="PROSITE" id="PS51257">
    <property type="entry name" value="PROKAR_LIPOPROTEIN"/>
    <property type="match status" value="1"/>
</dbReference>
<feature type="signal peptide" evidence="2">
    <location>
        <begin position="1"/>
        <end position="31"/>
    </location>
</feature>
<feature type="compositionally biased region" description="Low complexity" evidence="1">
    <location>
        <begin position="218"/>
        <end position="239"/>
    </location>
</feature>